<dbReference type="EMBL" id="CAJNOG010000938">
    <property type="protein sequence ID" value="CAF1385762.1"/>
    <property type="molecule type" value="Genomic_DNA"/>
</dbReference>
<accession>A0A815EMT0</accession>
<feature type="compositionally biased region" description="Basic residues" evidence="8">
    <location>
        <begin position="51"/>
        <end position="60"/>
    </location>
</feature>
<evidence type="ECO:0000313" key="10">
    <source>
        <dbReference type="EMBL" id="CAF1314546.1"/>
    </source>
</evidence>
<dbReference type="Proteomes" id="UP000663860">
    <property type="component" value="Unassembled WGS sequence"/>
</dbReference>
<comment type="caution">
    <text evidence="10">The sequence shown here is derived from an EMBL/GenBank/DDBJ whole genome shotgun (WGS) entry which is preliminary data.</text>
</comment>
<keyword evidence="2" id="KW-0221">Differentiation</keyword>
<name>A0A815EMT0_9BILA</name>
<dbReference type="EMBL" id="CAJNON010000800">
    <property type="protein sequence ID" value="CAF1380919.1"/>
    <property type="molecule type" value="Genomic_DNA"/>
</dbReference>
<evidence type="ECO:0000313" key="16">
    <source>
        <dbReference type="Proteomes" id="UP000663860"/>
    </source>
</evidence>
<evidence type="ECO:0000256" key="7">
    <source>
        <dbReference type="ARBA" id="ARBA00023242"/>
    </source>
</evidence>
<evidence type="ECO:0000313" key="14">
    <source>
        <dbReference type="EMBL" id="CAF3717547.1"/>
    </source>
</evidence>
<evidence type="ECO:0000256" key="4">
    <source>
        <dbReference type="ARBA" id="ARBA00023015"/>
    </source>
</evidence>
<dbReference type="GO" id="GO:0070888">
    <property type="term" value="F:E-box binding"/>
    <property type="evidence" value="ECO:0007669"/>
    <property type="project" value="TreeGrafter"/>
</dbReference>
<dbReference type="InterPro" id="IPR011598">
    <property type="entry name" value="bHLH_dom"/>
</dbReference>
<dbReference type="SMART" id="SM00353">
    <property type="entry name" value="HLH"/>
    <property type="match status" value="1"/>
</dbReference>
<evidence type="ECO:0000259" key="9">
    <source>
        <dbReference type="PROSITE" id="PS50888"/>
    </source>
</evidence>
<evidence type="ECO:0000313" key="15">
    <source>
        <dbReference type="EMBL" id="CAF3998138.1"/>
    </source>
</evidence>
<dbReference type="PANTHER" id="PTHR19290">
    <property type="entry name" value="BASIC HELIX-LOOP-HELIX PROTEIN NEUROGENIN-RELATED"/>
    <property type="match status" value="1"/>
</dbReference>
<dbReference type="Pfam" id="PF00010">
    <property type="entry name" value="HLH"/>
    <property type="match status" value="1"/>
</dbReference>
<dbReference type="Gene3D" id="4.10.280.10">
    <property type="entry name" value="Helix-loop-helix DNA-binding domain"/>
    <property type="match status" value="1"/>
</dbReference>
<dbReference type="InterPro" id="IPR050359">
    <property type="entry name" value="bHLH_transcription_factors"/>
</dbReference>
<dbReference type="Proteomes" id="UP000663844">
    <property type="component" value="Unassembled WGS sequence"/>
</dbReference>
<evidence type="ECO:0000313" key="13">
    <source>
        <dbReference type="EMBL" id="CAF3563627.1"/>
    </source>
</evidence>
<dbReference type="PROSITE" id="PS50888">
    <property type="entry name" value="BHLH"/>
    <property type="match status" value="1"/>
</dbReference>
<dbReference type="PANTHER" id="PTHR19290:SF134">
    <property type="entry name" value="NEUROGENIC DIFFERENTIATION FACTOR 1"/>
    <property type="match status" value="1"/>
</dbReference>
<dbReference type="AlphaFoldDB" id="A0A815EMT0"/>
<dbReference type="GO" id="GO:0005634">
    <property type="term" value="C:nucleus"/>
    <property type="evidence" value="ECO:0007669"/>
    <property type="project" value="TreeGrafter"/>
</dbReference>
<dbReference type="OrthoDB" id="10039134at2759"/>
<evidence type="ECO:0000313" key="11">
    <source>
        <dbReference type="EMBL" id="CAF1380919.1"/>
    </source>
</evidence>
<dbReference type="Proteomes" id="UP000663891">
    <property type="component" value="Unassembled WGS sequence"/>
</dbReference>
<keyword evidence="5" id="KW-0238">DNA-binding</keyword>
<proteinExistence type="predicted"/>
<dbReference type="InterPro" id="IPR022575">
    <property type="entry name" value="NeuroD_DUF"/>
</dbReference>
<dbReference type="SUPFAM" id="SSF47459">
    <property type="entry name" value="HLH, helix-loop-helix DNA-binding domain"/>
    <property type="match status" value="1"/>
</dbReference>
<keyword evidence="3" id="KW-0524">Neurogenesis</keyword>
<dbReference type="EMBL" id="CAJOAZ010003292">
    <property type="protein sequence ID" value="CAF3998138.1"/>
    <property type="molecule type" value="Genomic_DNA"/>
</dbReference>
<keyword evidence="1" id="KW-0217">Developmental protein</keyword>
<dbReference type="EMBL" id="CAJOAY010000693">
    <property type="protein sequence ID" value="CAF3717547.1"/>
    <property type="molecule type" value="Genomic_DNA"/>
</dbReference>
<gene>
    <name evidence="10" type="ORF">IZO911_LOCUS34799</name>
    <name evidence="12" type="ORF">JYZ213_LOCUS36919</name>
    <name evidence="13" type="ORF">KXQ929_LOCUS3269</name>
    <name evidence="14" type="ORF">OKA104_LOCUS13632</name>
    <name evidence="15" type="ORF">OXD698_LOCUS29355</name>
    <name evidence="11" type="ORF">VCS650_LOCUS35400</name>
</gene>
<dbReference type="EMBL" id="CAJOBB010000104">
    <property type="protein sequence ID" value="CAF3563627.1"/>
    <property type="molecule type" value="Genomic_DNA"/>
</dbReference>
<feature type="domain" description="BHLH" evidence="9">
    <location>
        <begin position="71"/>
        <end position="123"/>
    </location>
</feature>
<keyword evidence="7" id="KW-0539">Nucleus</keyword>
<dbReference type="Proteomes" id="UP000663868">
    <property type="component" value="Unassembled WGS sequence"/>
</dbReference>
<evidence type="ECO:0000256" key="2">
    <source>
        <dbReference type="ARBA" id="ARBA00022782"/>
    </source>
</evidence>
<dbReference type="GO" id="GO:0045944">
    <property type="term" value="P:positive regulation of transcription by RNA polymerase II"/>
    <property type="evidence" value="ECO:0007669"/>
    <property type="project" value="TreeGrafter"/>
</dbReference>
<dbReference type="InterPro" id="IPR036638">
    <property type="entry name" value="HLH_DNA-bd_sf"/>
</dbReference>
<organism evidence="10 16">
    <name type="scientific">Adineta steineri</name>
    <dbReference type="NCBI Taxonomy" id="433720"/>
    <lineage>
        <taxon>Eukaryota</taxon>
        <taxon>Metazoa</taxon>
        <taxon>Spiralia</taxon>
        <taxon>Gnathifera</taxon>
        <taxon>Rotifera</taxon>
        <taxon>Eurotatoria</taxon>
        <taxon>Bdelloidea</taxon>
        <taxon>Adinetida</taxon>
        <taxon>Adinetidae</taxon>
        <taxon>Adineta</taxon>
    </lineage>
</organism>
<reference evidence="10" key="1">
    <citation type="submission" date="2021-02" db="EMBL/GenBank/DDBJ databases">
        <authorList>
            <person name="Nowell W R."/>
        </authorList>
    </citation>
    <scope>NUCLEOTIDE SEQUENCE</scope>
</reference>
<dbReference type="Proteomes" id="UP000663845">
    <property type="component" value="Unassembled WGS sequence"/>
</dbReference>
<keyword evidence="6" id="KW-0804">Transcription</keyword>
<evidence type="ECO:0000256" key="6">
    <source>
        <dbReference type="ARBA" id="ARBA00023163"/>
    </source>
</evidence>
<evidence type="ECO:0000256" key="8">
    <source>
        <dbReference type="SAM" id="MobiDB-lite"/>
    </source>
</evidence>
<dbReference type="EMBL" id="CAJNOE010000704">
    <property type="protein sequence ID" value="CAF1314546.1"/>
    <property type="molecule type" value="Genomic_DNA"/>
</dbReference>
<sequence>MPTKIPQEEEQRRLKQLELEIQYHEHTEVIKENTYHQCPTIKKTSTEPKIPKKRGPKRKQMTPSRVARFKVRRIKANGRERERMKGLNEQLEVLRETIPCFSLAQKLSKIETLRLAKNYIEALSQMVSSNQILDNEQFAQLLCQGLSPNTMNLVAATLSLNPRIIQQNDSTSSSNIIPLDQTYMLSSIHPRVQNPLEFINLKKMNSTSESEDDVGIYSFDHGSSYSGDNSSIDDINPMILPEHTQSQSRNVYSNEQQYIYPDHSLYYYPRYY</sequence>
<dbReference type="GO" id="GO:0000981">
    <property type="term" value="F:DNA-binding transcription factor activity, RNA polymerase II-specific"/>
    <property type="evidence" value="ECO:0007669"/>
    <property type="project" value="TreeGrafter"/>
</dbReference>
<dbReference type="GO" id="GO:0061564">
    <property type="term" value="P:axon development"/>
    <property type="evidence" value="ECO:0007669"/>
    <property type="project" value="TreeGrafter"/>
</dbReference>
<keyword evidence="4" id="KW-0805">Transcription regulation</keyword>
<evidence type="ECO:0000256" key="3">
    <source>
        <dbReference type="ARBA" id="ARBA00022902"/>
    </source>
</evidence>
<dbReference type="GO" id="GO:0007423">
    <property type="term" value="P:sensory organ development"/>
    <property type="evidence" value="ECO:0007669"/>
    <property type="project" value="TreeGrafter"/>
</dbReference>
<evidence type="ECO:0000313" key="12">
    <source>
        <dbReference type="EMBL" id="CAF1385762.1"/>
    </source>
</evidence>
<evidence type="ECO:0000256" key="5">
    <source>
        <dbReference type="ARBA" id="ARBA00023125"/>
    </source>
</evidence>
<dbReference type="GO" id="GO:0046983">
    <property type="term" value="F:protein dimerization activity"/>
    <property type="evidence" value="ECO:0007669"/>
    <property type="project" value="InterPro"/>
</dbReference>
<dbReference type="Pfam" id="PF12533">
    <property type="entry name" value="Neuro_bHLH"/>
    <property type="match status" value="1"/>
</dbReference>
<protein>
    <recommendedName>
        <fullName evidence="9">BHLH domain-containing protein</fullName>
    </recommendedName>
</protein>
<evidence type="ECO:0000256" key="1">
    <source>
        <dbReference type="ARBA" id="ARBA00022473"/>
    </source>
</evidence>
<feature type="region of interest" description="Disordered" evidence="8">
    <location>
        <begin position="45"/>
        <end position="64"/>
    </location>
</feature>
<dbReference type="Proteomes" id="UP000663881">
    <property type="component" value="Unassembled WGS sequence"/>
</dbReference>